<dbReference type="EMBL" id="QGLF01000001">
    <property type="protein sequence ID" value="PWR23110.1"/>
    <property type="molecule type" value="Genomic_DNA"/>
</dbReference>
<dbReference type="OrthoDB" id="7064376at2"/>
<sequence>MADQTSTTIVSFPHSRVRPERRAFRDLGLGPLARQLGAPAEQCTGHWCSRCRGIWFGYLLEVTCPQCGGRHG</sequence>
<dbReference type="RefSeq" id="WP_109919144.1">
    <property type="nucleotide sequence ID" value="NZ_QGLF01000001.1"/>
</dbReference>
<dbReference type="Proteomes" id="UP000246077">
    <property type="component" value="Unassembled WGS sequence"/>
</dbReference>
<accession>A0A317EAD3</accession>
<keyword evidence="2" id="KW-1185">Reference proteome</keyword>
<proteinExistence type="predicted"/>
<comment type="caution">
    <text evidence="1">The sequence shown here is derived from an EMBL/GenBank/DDBJ whole genome shotgun (WGS) entry which is preliminary data.</text>
</comment>
<organism evidence="1 2">
    <name type="scientific">Zavarzinia compransoris</name>
    <dbReference type="NCBI Taxonomy" id="1264899"/>
    <lineage>
        <taxon>Bacteria</taxon>
        <taxon>Pseudomonadati</taxon>
        <taxon>Pseudomonadota</taxon>
        <taxon>Alphaproteobacteria</taxon>
        <taxon>Rhodospirillales</taxon>
        <taxon>Zavarziniaceae</taxon>
        <taxon>Zavarzinia</taxon>
    </lineage>
</organism>
<evidence type="ECO:0000313" key="1">
    <source>
        <dbReference type="EMBL" id="PWR23110.1"/>
    </source>
</evidence>
<name>A0A317EAD3_9PROT</name>
<dbReference type="AlphaFoldDB" id="A0A317EAD3"/>
<protein>
    <submittedName>
        <fullName evidence="1">Uncharacterized protein</fullName>
    </submittedName>
</protein>
<reference evidence="2" key="1">
    <citation type="submission" date="2018-05" db="EMBL/GenBank/DDBJ databases">
        <title>Zavarzinia sp. HR-AS.</title>
        <authorList>
            <person name="Lee Y."/>
            <person name="Jeon C.O."/>
        </authorList>
    </citation>
    <scope>NUCLEOTIDE SEQUENCE [LARGE SCALE GENOMIC DNA]</scope>
    <source>
        <strain evidence="2">DSM 1231</strain>
    </source>
</reference>
<gene>
    <name evidence="1" type="ORF">DKG75_00620</name>
</gene>
<evidence type="ECO:0000313" key="2">
    <source>
        <dbReference type="Proteomes" id="UP000246077"/>
    </source>
</evidence>